<gene>
    <name evidence="8" type="ORF">A9Q02_20695</name>
</gene>
<dbReference type="InterPro" id="IPR003594">
    <property type="entry name" value="HATPase_dom"/>
</dbReference>
<evidence type="ECO:0000256" key="6">
    <source>
        <dbReference type="SAM" id="MobiDB-lite"/>
    </source>
</evidence>
<dbReference type="EMBL" id="LYXE01000192">
    <property type="protein sequence ID" value="PDV96513.1"/>
    <property type="molecule type" value="Genomic_DNA"/>
</dbReference>
<feature type="region of interest" description="Disordered" evidence="6">
    <location>
        <begin position="255"/>
        <end position="274"/>
    </location>
</feature>
<keyword evidence="5" id="KW-0902">Two-component regulatory system</keyword>
<evidence type="ECO:0000313" key="9">
    <source>
        <dbReference type="Proteomes" id="UP000220922"/>
    </source>
</evidence>
<dbReference type="InterPro" id="IPR036890">
    <property type="entry name" value="HATPase_C_sf"/>
</dbReference>
<feature type="domain" description="Histidine kinase/HSP90-like ATPase" evidence="7">
    <location>
        <begin position="159"/>
        <end position="252"/>
    </location>
</feature>
<keyword evidence="3" id="KW-0808">Transferase</keyword>
<evidence type="ECO:0000256" key="2">
    <source>
        <dbReference type="ARBA" id="ARBA00012438"/>
    </source>
</evidence>
<evidence type="ECO:0000256" key="5">
    <source>
        <dbReference type="ARBA" id="ARBA00023012"/>
    </source>
</evidence>
<keyword evidence="9" id="KW-1185">Reference proteome</keyword>
<dbReference type="Gene3D" id="3.30.565.10">
    <property type="entry name" value="Histidine kinase-like ATPase, C-terminal domain"/>
    <property type="match status" value="1"/>
</dbReference>
<evidence type="ECO:0000256" key="3">
    <source>
        <dbReference type="ARBA" id="ARBA00022679"/>
    </source>
</evidence>
<dbReference type="Pfam" id="PF02518">
    <property type="entry name" value="HATPase_c"/>
    <property type="match status" value="1"/>
</dbReference>
<evidence type="ECO:0000313" key="8">
    <source>
        <dbReference type="EMBL" id="PDV96513.1"/>
    </source>
</evidence>
<dbReference type="GO" id="GO:0004673">
    <property type="term" value="F:protein histidine kinase activity"/>
    <property type="evidence" value="ECO:0007669"/>
    <property type="project" value="UniProtKB-EC"/>
</dbReference>
<proteinExistence type="predicted"/>
<organism evidence="8 9">
    <name type="scientific">Candidatus Chloroploca asiatica</name>
    <dbReference type="NCBI Taxonomy" id="1506545"/>
    <lineage>
        <taxon>Bacteria</taxon>
        <taxon>Bacillati</taxon>
        <taxon>Chloroflexota</taxon>
        <taxon>Chloroflexia</taxon>
        <taxon>Chloroflexales</taxon>
        <taxon>Chloroflexineae</taxon>
        <taxon>Oscillochloridaceae</taxon>
        <taxon>Candidatus Chloroploca</taxon>
    </lineage>
</organism>
<dbReference type="InterPro" id="IPR004358">
    <property type="entry name" value="Sig_transdc_His_kin-like_C"/>
</dbReference>
<comment type="caution">
    <text evidence="8">The sequence shown here is derived from an EMBL/GenBank/DDBJ whole genome shotgun (WGS) entry which is preliminary data.</text>
</comment>
<dbReference type="EC" id="2.7.13.3" evidence="2"/>
<dbReference type="InterPro" id="IPR050482">
    <property type="entry name" value="Sensor_HK_TwoCompSys"/>
</dbReference>
<comment type="catalytic activity">
    <reaction evidence="1">
        <text>ATP + protein L-histidine = ADP + protein N-phospho-L-histidine.</text>
        <dbReference type="EC" id="2.7.13.3"/>
    </reaction>
</comment>
<dbReference type="SUPFAM" id="SSF55874">
    <property type="entry name" value="ATPase domain of HSP90 chaperone/DNA topoisomerase II/histidine kinase"/>
    <property type="match status" value="1"/>
</dbReference>
<name>A0A2H3KFQ0_9CHLR</name>
<accession>A0A2H3KFQ0</accession>
<reference evidence="8 9" key="1">
    <citation type="submission" date="2016-05" db="EMBL/GenBank/DDBJ databases">
        <authorList>
            <person name="Lavstsen T."/>
            <person name="Jespersen J.S."/>
        </authorList>
    </citation>
    <scope>NUCLEOTIDE SEQUENCE [LARGE SCALE GENOMIC DNA]</scope>
    <source>
        <strain evidence="8 9">B7-9</strain>
    </source>
</reference>
<dbReference type="Proteomes" id="UP000220922">
    <property type="component" value="Unassembled WGS sequence"/>
</dbReference>
<keyword evidence="4" id="KW-0418">Kinase</keyword>
<dbReference type="RefSeq" id="WP_097655385.1">
    <property type="nucleotide sequence ID" value="NZ_LYXE01000192.1"/>
</dbReference>
<evidence type="ECO:0000256" key="1">
    <source>
        <dbReference type="ARBA" id="ARBA00000085"/>
    </source>
</evidence>
<dbReference type="CDD" id="cd16917">
    <property type="entry name" value="HATPase_UhpB-NarQ-NarX-like"/>
    <property type="match status" value="1"/>
</dbReference>
<evidence type="ECO:0000259" key="7">
    <source>
        <dbReference type="SMART" id="SM00387"/>
    </source>
</evidence>
<dbReference type="AlphaFoldDB" id="A0A2H3KFQ0"/>
<dbReference type="SMART" id="SM00387">
    <property type="entry name" value="HATPase_c"/>
    <property type="match status" value="1"/>
</dbReference>
<protein>
    <recommendedName>
        <fullName evidence="2">histidine kinase</fullName>
        <ecNumber evidence="2">2.7.13.3</ecNumber>
    </recommendedName>
</protein>
<dbReference type="GO" id="GO:0000160">
    <property type="term" value="P:phosphorelay signal transduction system"/>
    <property type="evidence" value="ECO:0007669"/>
    <property type="project" value="UniProtKB-KW"/>
</dbReference>
<sequence length="274" mass="29725">MTIHARLRRSGTVLRHALGTRPRVWHGRRRGASHPRSAAAQHLFALGEAHGRQAMLDELRLLAHSHLKPQVLTVQHCLILARAATSDDERTHWLGEGLRQTKRLLDMVVMLPHPAGAALVPDDLEQAVTALTRNLAGTYPHCTCQVEVTGTRPPCLDDAQQRALIVIVYNALINAYLHGRPTQVTVALQYAPDALILVVCDDGCGMDLAAPAPGGRGLRDIRMLVARYDGTMQLTSAPGAGTQLRVTIPIVAPDADAGQPRLRPAHPSPERTLP</sequence>
<dbReference type="PRINTS" id="PR00344">
    <property type="entry name" value="BCTRLSENSOR"/>
</dbReference>
<dbReference type="PANTHER" id="PTHR24421">
    <property type="entry name" value="NITRATE/NITRITE SENSOR PROTEIN NARX-RELATED"/>
    <property type="match status" value="1"/>
</dbReference>
<evidence type="ECO:0000256" key="4">
    <source>
        <dbReference type="ARBA" id="ARBA00022777"/>
    </source>
</evidence>
<dbReference type="OrthoDB" id="9760839at2"/>
<dbReference type="PANTHER" id="PTHR24421:SF62">
    <property type="entry name" value="SENSORY TRANSDUCTION HISTIDINE KINASE"/>
    <property type="match status" value="1"/>
</dbReference>